<organism evidence="2 3">
    <name type="scientific">Penicillium desertorum</name>
    <dbReference type="NCBI Taxonomy" id="1303715"/>
    <lineage>
        <taxon>Eukaryota</taxon>
        <taxon>Fungi</taxon>
        <taxon>Dikarya</taxon>
        <taxon>Ascomycota</taxon>
        <taxon>Pezizomycotina</taxon>
        <taxon>Eurotiomycetes</taxon>
        <taxon>Eurotiomycetidae</taxon>
        <taxon>Eurotiales</taxon>
        <taxon>Aspergillaceae</taxon>
        <taxon>Penicillium</taxon>
    </lineage>
</organism>
<gene>
    <name evidence="2" type="ORF">N7530_010376</name>
</gene>
<keyword evidence="3" id="KW-1185">Reference proteome</keyword>
<protein>
    <recommendedName>
        <fullName evidence="1">Bul1 C-terminal domain-containing protein</fullName>
    </recommendedName>
</protein>
<name>A0A9X0BHH8_9EURO</name>
<dbReference type="AlphaFoldDB" id="A0A9X0BHH8"/>
<dbReference type="PANTHER" id="PTHR31904:SF1">
    <property type="entry name" value="BYPASS OF STOP CODON PROTEIN 5-RELATED"/>
    <property type="match status" value="1"/>
</dbReference>
<reference evidence="2" key="1">
    <citation type="submission" date="2022-12" db="EMBL/GenBank/DDBJ databases">
        <authorList>
            <person name="Petersen C."/>
        </authorList>
    </citation>
    <scope>NUCLEOTIDE SEQUENCE</scope>
    <source>
        <strain evidence="2">IBT 17660</strain>
    </source>
</reference>
<accession>A0A9X0BHH8</accession>
<dbReference type="PANTHER" id="PTHR31904">
    <property type="entry name" value="BYPASS OF STOP CODON PROTEIN 5-RELATED"/>
    <property type="match status" value="1"/>
</dbReference>
<evidence type="ECO:0000313" key="2">
    <source>
        <dbReference type="EMBL" id="KAJ5462171.1"/>
    </source>
</evidence>
<dbReference type="InterPro" id="IPR022794">
    <property type="entry name" value="Bul1_C"/>
</dbReference>
<dbReference type="Proteomes" id="UP001147760">
    <property type="component" value="Unassembled WGS sequence"/>
</dbReference>
<dbReference type="EMBL" id="JAPWDO010000007">
    <property type="protein sequence ID" value="KAJ5462171.1"/>
    <property type="molecule type" value="Genomic_DNA"/>
</dbReference>
<evidence type="ECO:0000259" key="1">
    <source>
        <dbReference type="Pfam" id="PF04426"/>
    </source>
</evidence>
<reference evidence="2" key="2">
    <citation type="journal article" date="2023" name="IMA Fungus">
        <title>Comparative genomic study of the Penicillium genus elucidates a diverse pangenome and 15 lateral gene transfer events.</title>
        <authorList>
            <person name="Petersen C."/>
            <person name="Sorensen T."/>
            <person name="Nielsen M.R."/>
            <person name="Sondergaard T.E."/>
            <person name="Sorensen J.L."/>
            <person name="Fitzpatrick D.A."/>
            <person name="Frisvad J.C."/>
            <person name="Nielsen K.L."/>
        </authorList>
    </citation>
    <scope>NUCLEOTIDE SEQUENCE</scope>
    <source>
        <strain evidence="2">IBT 17660</strain>
    </source>
</reference>
<dbReference type="OrthoDB" id="4368396at2759"/>
<dbReference type="Pfam" id="PF04426">
    <property type="entry name" value="Bul1_C"/>
    <property type="match status" value="1"/>
</dbReference>
<comment type="caution">
    <text evidence="2">The sequence shown here is derived from an EMBL/GenBank/DDBJ whole genome shotgun (WGS) entry which is preliminary data.</text>
</comment>
<evidence type="ECO:0000313" key="3">
    <source>
        <dbReference type="Proteomes" id="UP001147760"/>
    </source>
</evidence>
<feature type="domain" description="Bul1 C-terminal" evidence="1">
    <location>
        <begin position="218"/>
        <end position="293"/>
    </location>
</feature>
<dbReference type="InterPro" id="IPR039634">
    <property type="entry name" value="Bul1-like"/>
</dbReference>
<sequence>MEKIGKPFSLIYCLRHLSDMLPHFKENHSKLEDLSSTRFGIGYSIQASLSNKIEEDKEPCQPGKSAELAVRILPGVKEKSRVSTFDDPPVYTKKSQTVKTIFNHNTKGTLYVEALEPQPIHLSAAHHDEIKCSTTVLEMVLWFVSVNNEPPPLRSVSKKVVAHTTARSVPFRPSPSAPVCQSGEATHSSTVQLGDLDFSSVRWKECPLTDYFEKISNEERSEVHARTVTSTPKRLYRASVIVPISLPTSKTFVPTFESCLLSRSYVLGVTLLFGSIGKALKFPSVKLKVPLRIAGLGG</sequence>
<proteinExistence type="predicted"/>